<proteinExistence type="predicted"/>
<reference evidence="1 2" key="1">
    <citation type="submission" date="2017-07" db="EMBL/GenBank/DDBJ databases">
        <title>Draft sequence of Rhodococcus enclensis 23b-28.</title>
        <authorList>
            <person name="Besaury L."/>
            <person name="Sancelme M."/>
            <person name="Amato P."/>
            <person name="Lallement A."/>
            <person name="Delort A.-M."/>
        </authorList>
    </citation>
    <scope>NUCLEOTIDE SEQUENCE [LARGE SCALE GENOMIC DNA]</scope>
    <source>
        <strain evidence="1 2">23b-28</strain>
    </source>
</reference>
<dbReference type="NCBIfam" id="TIGR04141">
    <property type="entry name" value="TIGR04141 family sporadically distributed protein"/>
    <property type="match status" value="1"/>
</dbReference>
<dbReference type="InterPro" id="IPR026487">
    <property type="entry name" value="CHP04141"/>
</dbReference>
<accession>A0A2A5JIT6</accession>
<dbReference type="Pfam" id="PF19614">
    <property type="entry name" value="DUF6119"/>
    <property type="match status" value="1"/>
</dbReference>
<name>A0A2A5JIT6_RHOSG</name>
<dbReference type="Proteomes" id="UP000230886">
    <property type="component" value="Unassembled WGS sequence"/>
</dbReference>
<dbReference type="AlphaFoldDB" id="A0A2A5JIT6"/>
<comment type="caution">
    <text evidence="1">The sequence shown here is derived from an EMBL/GenBank/DDBJ whole genome shotgun (WGS) entry which is preliminary data.</text>
</comment>
<sequence>MSSVIHTSLIESRMHLAQRRSTSAPTTLYRLTGLEGKIHAIKEKYLGDSEGFETRECSVGDREALLVHGHISTEQPKWTERVGSLIEEPIVAKNVTAAAVLLIDAGDSVTWAITYGMGFLLLDQAHVDPGFGQRLAIRIADPEKLNSLTRKTMDDRAKIDRSSIPSGAHLRGFGIGGFGELVTRVVAAAELSGLSVGKPFKLRGADALSMPLGLSPKTLLTDLAMIEEALARPAQKDLEVLEQLVAVKKGSDSALLLDTMLVKALSADSVEGFGSAWPHESVNENGTPDSFVVKGRGRRDVRAGVPTAEDIKESVDKNNILDSLDRVKIQLFSDPDGQEAISSDIPLRKWIAYETTLAGRRYFLHDGAWYLMDDAYAADLAKRVQEIFDRNWQGELPPWPPDREDEKIEEKHYNKLAADACGGVLLDRKLIYTLQNRRGFETCDILTSDGDLVHVKNIDSSAPASHLFAQGHNSAHSLMSDNQARTKFKKRVEDAGGDPHLVKKKPPAVVFGIARRKGKLFTAETLYSFSQVTLVRTVNDLESRGIDVYIVPILNGAAPETAEA</sequence>
<evidence type="ECO:0000313" key="2">
    <source>
        <dbReference type="Proteomes" id="UP000230886"/>
    </source>
</evidence>
<organism evidence="1 2">
    <name type="scientific">Rhodococcus qingshengii</name>
    <dbReference type="NCBI Taxonomy" id="334542"/>
    <lineage>
        <taxon>Bacteria</taxon>
        <taxon>Bacillati</taxon>
        <taxon>Actinomycetota</taxon>
        <taxon>Actinomycetes</taxon>
        <taxon>Mycobacteriales</taxon>
        <taxon>Nocardiaceae</taxon>
        <taxon>Rhodococcus</taxon>
        <taxon>Rhodococcus erythropolis group</taxon>
    </lineage>
</organism>
<evidence type="ECO:0008006" key="3">
    <source>
        <dbReference type="Google" id="ProtNLM"/>
    </source>
</evidence>
<protein>
    <recommendedName>
        <fullName evidence="3">Sporadically distributed protein, TIGR04141 family</fullName>
    </recommendedName>
</protein>
<dbReference type="EMBL" id="NOVD01000001">
    <property type="protein sequence ID" value="PCK29272.1"/>
    <property type="molecule type" value="Genomic_DNA"/>
</dbReference>
<evidence type="ECO:0000313" key="1">
    <source>
        <dbReference type="EMBL" id="PCK29272.1"/>
    </source>
</evidence>
<gene>
    <name evidence="1" type="ORF">CHR55_02505</name>
</gene>